<sequence length="97" mass="10935">MPLPYFTPCLTTGIIASLTVDAECIWSPMLELPKSWKILLAGTLFLLCNFQVTLPSHTKIKIPIEAIQWVYTSKPVRSLDFEDLTIESIDPTGLLER</sequence>
<name>A0A915IK36_ROMCU</name>
<evidence type="ECO:0000313" key="1">
    <source>
        <dbReference type="Proteomes" id="UP000887565"/>
    </source>
</evidence>
<dbReference type="Proteomes" id="UP000887565">
    <property type="component" value="Unplaced"/>
</dbReference>
<dbReference type="AlphaFoldDB" id="A0A915IK36"/>
<dbReference type="WBParaSite" id="nRc.2.0.1.t13757-RA">
    <property type="protein sequence ID" value="nRc.2.0.1.t13757-RA"/>
    <property type="gene ID" value="nRc.2.0.1.g13757"/>
</dbReference>
<evidence type="ECO:0000313" key="2">
    <source>
        <dbReference type="WBParaSite" id="nRc.2.0.1.t13757-RA"/>
    </source>
</evidence>
<accession>A0A915IK36</accession>
<reference evidence="2" key="1">
    <citation type="submission" date="2022-11" db="UniProtKB">
        <authorList>
            <consortium name="WormBaseParasite"/>
        </authorList>
    </citation>
    <scope>IDENTIFICATION</scope>
</reference>
<proteinExistence type="predicted"/>
<organism evidence="1 2">
    <name type="scientific">Romanomermis culicivorax</name>
    <name type="common">Nematode worm</name>
    <dbReference type="NCBI Taxonomy" id="13658"/>
    <lineage>
        <taxon>Eukaryota</taxon>
        <taxon>Metazoa</taxon>
        <taxon>Ecdysozoa</taxon>
        <taxon>Nematoda</taxon>
        <taxon>Enoplea</taxon>
        <taxon>Dorylaimia</taxon>
        <taxon>Mermithida</taxon>
        <taxon>Mermithoidea</taxon>
        <taxon>Mermithidae</taxon>
        <taxon>Romanomermis</taxon>
    </lineage>
</organism>
<protein>
    <submittedName>
        <fullName evidence="2">Uncharacterized protein</fullName>
    </submittedName>
</protein>
<keyword evidence="1" id="KW-1185">Reference proteome</keyword>